<evidence type="ECO:0000256" key="3">
    <source>
        <dbReference type="SAM" id="Phobius"/>
    </source>
</evidence>
<dbReference type="PROSITE" id="PS50853">
    <property type="entry name" value="FN3"/>
    <property type="match status" value="1"/>
</dbReference>
<dbReference type="InterPro" id="IPR013783">
    <property type="entry name" value="Ig-like_fold"/>
</dbReference>
<feature type="transmembrane region" description="Helical" evidence="3">
    <location>
        <begin position="2493"/>
        <end position="2514"/>
    </location>
</feature>
<dbReference type="FunFam" id="2.60.40.10:FF:001177">
    <property type="entry name" value="Receptor-type tyrosine-protein phosphatase beta"/>
    <property type="match status" value="1"/>
</dbReference>
<feature type="domain" description="Fibronectin type-III" evidence="4">
    <location>
        <begin position="2254"/>
        <end position="2350"/>
    </location>
</feature>
<protein>
    <recommendedName>
        <fullName evidence="1">protein-tyrosine-phosphatase</fullName>
        <ecNumber evidence="1">3.1.3.48</ecNumber>
    </recommendedName>
</protein>
<dbReference type="InterPro" id="IPR003961">
    <property type="entry name" value="FN3_dom"/>
</dbReference>
<dbReference type="InterPro" id="IPR050713">
    <property type="entry name" value="RTP_Phos/Ushers"/>
</dbReference>
<evidence type="ECO:0000256" key="1">
    <source>
        <dbReference type="ARBA" id="ARBA00013064"/>
    </source>
</evidence>
<gene>
    <name evidence="5" type="ORF">TTEB3V08_LOCUS54</name>
</gene>
<evidence type="ECO:0000256" key="2">
    <source>
        <dbReference type="SAM" id="MobiDB-lite"/>
    </source>
</evidence>
<keyword evidence="3" id="KW-1133">Transmembrane helix</keyword>
<keyword evidence="3" id="KW-0812">Transmembrane</keyword>
<dbReference type="InterPro" id="IPR041201">
    <property type="entry name" value="PTPRJ_TM"/>
</dbReference>
<dbReference type="Pfam" id="PF15402">
    <property type="entry name" value="MELT_2"/>
    <property type="match status" value="2"/>
</dbReference>
<feature type="region of interest" description="Disordered" evidence="2">
    <location>
        <begin position="2010"/>
        <end position="2032"/>
    </location>
</feature>
<dbReference type="Gene3D" id="2.60.40.10">
    <property type="entry name" value="Immunoglobulins"/>
    <property type="match status" value="1"/>
</dbReference>
<name>A0A7R9FE27_9NEOP</name>
<dbReference type="SUPFAM" id="SSF49265">
    <property type="entry name" value="Fibronectin type III"/>
    <property type="match status" value="1"/>
</dbReference>
<sequence>MPNLDKALILKQPKVRAPFRDLGLNLSTDDEGTANMTRTRRVSFSVTQIKEFHSNADVDTFWGSTYEKKFQQTDSSSNSSCESSSFSLRGVNTTICTGVDTAGRLVDDQSLEPVKISSWRHDHQRQITQESTHLKPSDLPSCDKSLSDTLLKETRFQAFECHNNSDSLLSFASVQKESDFTGDFMKKVGRQSPDKPFSPVFKFDINSSKKPMCSDIFGFPGKKCSYIEIPKNILHGSHSKELNLFSKLIVTDKLVSIGNRPASDNSNIKSEEAQHLSYSFDKARMPDRNEHSHHKQSRISLNISCSSSMDSVSMNEDDSVFLNQSSSSEEINPTTLTQNTNLAGFLSVPVKHDDTNVKNSTYYHQDFTGSTMGCVKILGGNQSTSRFQETSVNLDKTQASLSGEKSSENGTEYIDKLMLSHVNKSCHTNLDLTNALKTIQGRIPSINESVNSDMDCTEPLGGIIGGISNLRETLVKSDMECTKTGGGINCGMSHLNESVTSDMEYTEPIGGIQNKMSQLNESVKSNMECTEPFGGIHNRISQLNESAKSNMEGTETLGGIHNIISQLNESVKSDMEFTEPLGGIHNKMSQLNKSAKSNMECTEPFGGIHNRISQLNESAKSNMEGTETLGGIHNRISQLNESFKSNMECTEPLGGIHYRISQLNESSKSDMECIEPLGGISNRTSQLNESAKSNMECTETFGGIHNRMSQLDKSAKSDMECTEPLGGIHNRMSQLNKFAKSDMECTEPLGGISNRTSQLNESAKSNIECTEPLGGIHNRISQLNESARSNMECTEPLGGIHNRMSQQNESTKSNMECTEPLGGIHNRMSQLNEYTKSNMECTEPLGGINNKMSQLNESVKPNMECTEHWEVIHNEMSQLNESSKSNMECTEPLGGIHNRTSQLNETSTTLDMEYTDSDEGINCRMSQLNEATVNSDIECLKTVESNYPRMSQLNEVSIISDMELTEVSGGIHDRMSQLNETPTNSDKECIGTLGAIESRTETYIISNVDHTKSANCISSRILDLNDTSVNSDIKHLKVSGDIMSANLNFKDNLISNMNSSKAQEDIGCVSPVVSSNESDKNCLDSTQMCSLSASVDIRPQLAHSLRFDVIKADELVGKAKSSSQTSLCDIKNSFCHSLEFINDEELAQVNQAVFGSPCKDSNMEISRTVVPAIKDCVLLTNQPILQCELTNPSLSNSVSYKICKKLSKAMVPLEHKDTEQCTKLIDTQIVSQKSISVQSPTNETFKEILSRSISNQGFAELVKHPQREEKTKSIHLVDLCNSSLNQLHSEENNSRTFPESVMELSDPIKQGNEEASMKSNDLCDISCSQSDNFKFETTKRSCHGIDMECTKVIPSLDDSSKETLGSSLNRGVFCVQSQKSKSVSMGGPQTSELIFEVNNDNNKTICLDSQSKSEISSHLVNTFPSVSDHDQRILLNQSPVFFDVKNMESLSAKHDTTRFGKGNQSYLHTLGTNVEQTTKPIKEISLVKRCVVSSDKGNQVPSTVAEDKIDEKSNPSLTIQELHHKERMPNSPTHDLALNKLTLHKSVSETGNNDMSPLPLKHSLIDDSHEHISLNTKLENSCVLDLSHLPPKKRAYEISAQLSESNLEVDLIPCKKQCIPAEIHKPTSLLEDVSSNEMCLNDICGTTQCNQGKHMPHKNTSSSEKSVSFVNSSCTTCDTSMLLCQPALPYNSSDNLSKDMTIKQVYEGVTNMVEYLHNLPENCSKVVNKNISIVDQIDGGAGNTNVSFHPDIKKLDSFDSSNELLQPNREIPSEPRNMVNTLPNISSNGYTALIENSFISTDSSSMLPKDQNLDKYDEYIVKSTILNDSRNAKMFSASPDETLYQKDTQQCDVTTSLKIDTPTDFIDNDINKETQSNTTKTSADAVQGTLEKELSRSIQSKASGMSFYGKENNMLHSPDSYKDNSDVKLTDEVDKSQEVCLRSDQYTKHATIVSSVAVNDRDSSRFLEFQHKTLSDSDVPKTVAFETTDCVPMTSSLIKLSYALCSDGPTSRQGEGASEFSVMPSPKRDTPRTDDLANLNKSMAHMATKSPISKAPSNTLVAKKMLFTVEEVIQEKYSNKSSPLAIKAMNDLEWAFTFLYDSLELIIKLETNKNSIYKSVTVVFLHSRVTEKTDSMGRWAHHVVLAKWSNGYLQSRCKTTQHVPKLLDDLSGTITQLTEFIMEYDCIRAKELVRIADNKVSFDMSSMEPLLWFRVTVDLSHWEIVLPSDISIQDIVGHVRILPLVLNNVFLLDQVEVFSPGDIQPSFINFKWSLPSNEQNGVIQNFTITYGLENSLYTQVQVFRPDEFQGTIKKLIPGKTYRFEIQAETKIGFGPKTTWKQKMPILAPPKPSSQVVPTEVYKTTTTIQIRFRKNYFTEENGAVEMYTVIVAEDDSKNASGLEMPSWRDVQAYSIWPPYQVMDPYQYHPFKNSSVEDFTIGVEKCEGTGSGYCNGPLKAGTTYKVKVRAFTAGDKFTDTYYSFPIQTDADNTPIFLGVLIPCAILSMVILVIFLVRRRRNNSRRATDHRGNDSLSIPDSIIETRLD</sequence>
<evidence type="ECO:0000313" key="5">
    <source>
        <dbReference type="EMBL" id="CAD7451854.1"/>
    </source>
</evidence>
<keyword evidence="3" id="KW-0472">Membrane</keyword>
<accession>A0A7R9FE27</accession>
<dbReference type="CDD" id="cd00063">
    <property type="entry name" value="FN3"/>
    <property type="match status" value="1"/>
</dbReference>
<dbReference type="Pfam" id="PF18861">
    <property type="entry name" value="PTP_tm"/>
    <property type="match status" value="1"/>
</dbReference>
<dbReference type="InterPro" id="IPR036116">
    <property type="entry name" value="FN3_sf"/>
</dbReference>
<dbReference type="Pfam" id="PF00041">
    <property type="entry name" value="fn3"/>
    <property type="match status" value="1"/>
</dbReference>
<reference evidence="5" key="1">
    <citation type="submission" date="2020-11" db="EMBL/GenBank/DDBJ databases">
        <authorList>
            <person name="Tran Van P."/>
        </authorList>
    </citation>
    <scope>NUCLEOTIDE SEQUENCE</scope>
</reference>
<proteinExistence type="predicted"/>
<evidence type="ECO:0000259" key="4">
    <source>
        <dbReference type="PROSITE" id="PS50853"/>
    </source>
</evidence>
<dbReference type="EMBL" id="OE000006">
    <property type="protein sequence ID" value="CAD7451854.1"/>
    <property type="molecule type" value="Genomic_DNA"/>
</dbReference>
<dbReference type="GO" id="GO:0016020">
    <property type="term" value="C:membrane"/>
    <property type="evidence" value="ECO:0007669"/>
    <property type="project" value="UniProtKB-SubCell"/>
</dbReference>
<dbReference type="SMART" id="SM00060">
    <property type="entry name" value="FN3"/>
    <property type="match status" value="2"/>
</dbReference>
<dbReference type="GO" id="GO:0004725">
    <property type="term" value="F:protein tyrosine phosphatase activity"/>
    <property type="evidence" value="ECO:0007669"/>
    <property type="project" value="UniProtKB-EC"/>
</dbReference>
<organism evidence="5">
    <name type="scientific">Timema tahoe</name>
    <dbReference type="NCBI Taxonomy" id="61484"/>
    <lineage>
        <taxon>Eukaryota</taxon>
        <taxon>Metazoa</taxon>
        <taxon>Ecdysozoa</taxon>
        <taxon>Arthropoda</taxon>
        <taxon>Hexapoda</taxon>
        <taxon>Insecta</taxon>
        <taxon>Pterygota</taxon>
        <taxon>Neoptera</taxon>
        <taxon>Polyneoptera</taxon>
        <taxon>Phasmatodea</taxon>
        <taxon>Timematodea</taxon>
        <taxon>Timematoidea</taxon>
        <taxon>Timematidae</taxon>
        <taxon>Timema</taxon>
    </lineage>
</organism>
<dbReference type="EC" id="3.1.3.48" evidence="1"/>
<dbReference type="PANTHER" id="PTHR46957">
    <property type="entry name" value="CYTOKINE RECEPTOR"/>
    <property type="match status" value="1"/>
</dbReference>
<dbReference type="PANTHER" id="PTHR46957:SF3">
    <property type="entry name" value="CYTOKINE RECEPTOR"/>
    <property type="match status" value="1"/>
</dbReference>